<keyword evidence="2" id="KW-1185">Reference proteome</keyword>
<evidence type="ECO:0000313" key="1">
    <source>
        <dbReference type="EMBL" id="GBM06381.1"/>
    </source>
</evidence>
<protein>
    <submittedName>
        <fullName evidence="1">Uncharacterized protein</fullName>
    </submittedName>
</protein>
<reference evidence="1 2" key="1">
    <citation type="journal article" date="2019" name="Sci. Rep.">
        <title>Orb-weaving spider Araneus ventricosus genome elucidates the spidroin gene catalogue.</title>
        <authorList>
            <person name="Kono N."/>
            <person name="Nakamura H."/>
            <person name="Ohtoshi R."/>
            <person name="Moran D.A.P."/>
            <person name="Shinohara A."/>
            <person name="Yoshida Y."/>
            <person name="Fujiwara M."/>
            <person name="Mori M."/>
            <person name="Tomita M."/>
            <person name="Arakawa K."/>
        </authorList>
    </citation>
    <scope>NUCLEOTIDE SEQUENCE [LARGE SCALE GENOMIC DNA]</scope>
</reference>
<comment type="caution">
    <text evidence="1">The sequence shown here is derived from an EMBL/GenBank/DDBJ whole genome shotgun (WGS) entry which is preliminary data.</text>
</comment>
<dbReference type="Proteomes" id="UP000499080">
    <property type="component" value="Unassembled WGS sequence"/>
</dbReference>
<dbReference type="EMBL" id="BGPR01000228">
    <property type="protein sequence ID" value="GBM06381.1"/>
    <property type="molecule type" value="Genomic_DNA"/>
</dbReference>
<name>A0A4Y2CPL8_ARAVE</name>
<organism evidence="1 2">
    <name type="scientific">Araneus ventricosus</name>
    <name type="common">Orbweaver spider</name>
    <name type="synonym">Epeira ventricosa</name>
    <dbReference type="NCBI Taxonomy" id="182803"/>
    <lineage>
        <taxon>Eukaryota</taxon>
        <taxon>Metazoa</taxon>
        <taxon>Ecdysozoa</taxon>
        <taxon>Arthropoda</taxon>
        <taxon>Chelicerata</taxon>
        <taxon>Arachnida</taxon>
        <taxon>Araneae</taxon>
        <taxon>Araneomorphae</taxon>
        <taxon>Entelegynae</taxon>
        <taxon>Araneoidea</taxon>
        <taxon>Araneidae</taxon>
        <taxon>Araneus</taxon>
    </lineage>
</organism>
<proteinExistence type="predicted"/>
<sequence>MDYPAQRGWKFRFQITSLELKVEGKFNYLKVMGNLDYVLNRAKSSHQLHFLPPSFILLALTSMKVEDKMFFTLYLRTKRTYLRLQACDGSFSCAFEIAANFKRAV</sequence>
<gene>
    <name evidence="1" type="ORF">AVEN_266341_1</name>
</gene>
<evidence type="ECO:0000313" key="2">
    <source>
        <dbReference type="Proteomes" id="UP000499080"/>
    </source>
</evidence>
<dbReference type="AlphaFoldDB" id="A0A4Y2CPL8"/>
<accession>A0A4Y2CPL8</accession>